<gene>
    <name evidence="1" type="ORF">EJ02DRAFT_330857</name>
</gene>
<dbReference type="OrthoDB" id="3752548at2759"/>
<feature type="non-terminal residue" evidence="1">
    <location>
        <position position="1"/>
    </location>
</feature>
<proteinExistence type="predicted"/>
<dbReference type="EMBL" id="ML975998">
    <property type="protein sequence ID" value="KAF1947542.1"/>
    <property type="molecule type" value="Genomic_DNA"/>
</dbReference>
<evidence type="ECO:0000313" key="1">
    <source>
        <dbReference type="EMBL" id="KAF1947542.1"/>
    </source>
</evidence>
<sequence length="68" mass="7974">RDNCRLGHARSHSAKLELINLDEWDENETYDQDAPTCLHYSIKWIVTLNDKLIFKHAESDLMLAPKSY</sequence>
<evidence type="ECO:0000313" key="2">
    <source>
        <dbReference type="Proteomes" id="UP000800038"/>
    </source>
</evidence>
<dbReference type="AlphaFoldDB" id="A0A6A5T6T3"/>
<organism evidence="1 2">
    <name type="scientific">Clathrospora elynae</name>
    <dbReference type="NCBI Taxonomy" id="706981"/>
    <lineage>
        <taxon>Eukaryota</taxon>
        <taxon>Fungi</taxon>
        <taxon>Dikarya</taxon>
        <taxon>Ascomycota</taxon>
        <taxon>Pezizomycotina</taxon>
        <taxon>Dothideomycetes</taxon>
        <taxon>Pleosporomycetidae</taxon>
        <taxon>Pleosporales</taxon>
        <taxon>Diademaceae</taxon>
        <taxon>Clathrospora</taxon>
    </lineage>
</organism>
<accession>A0A6A5T6T3</accession>
<dbReference type="Proteomes" id="UP000800038">
    <property type="component" value="Unassembled WGS sequence"/>
</dbReference>
<keyword evidence="2" id="KW-1185">Reference proteome</keyword>
<reference evidence="1" key="1">
    <citation type="journal article" date="2020" name="Stud. Mycol.">
        <title>101 Dothideomycetes genomes: a test case for predicting lifestyles and emergence of pathogens.</title>
        <authorList>
            <person name="Haridas S."/>
            <person name="Albert R."/>
            <person name="Binder M."/>
            <person name="Bloem J."/>
            <person name="Labutti K."/>
            <person name="Salamov A."/>
            <person name="Andreopoulos B."/>
            <person name="Baker S."/>
            <person name="Barry K."/>
            <person name="Bills G."/>
            <person name="Bluhm B."/>
            <person name="Cannon C."/>
            <person name="Castanera R."/>
            <person name="Culley D."/>
            <person name="Daum C."/>
            <person name="Ezra D."/>
            <person name="Gonzalez J."/>
            <person name="Henrissat B."/>
            <person name="Kuo A."/>
            <person name="Liang C."/>
            <person name="Lipzen A."/>
            <person name="Lutzoni F."/>
            <person name="Magnuson J."/>
            <person name="Mondo S."/>
            <person name="Nolan M."/>
            <person name="Ohm R."/>
            <person name="Pangilinan J."/>
            <person name="Park H.-J."/>
            <person name="Ramirez L."/>
            <person name="Alfaro M."/>
            <person name="Sun H."/>
            <person name="Tritt A."/>
            <person name="Yoshinaga Y."/>
            <person name="Zwiers L.-H."/>
            <person name="Turgeon B."/>
            <person name="Goodwin S."/>
            <person name="Spatafora J."/>
            <person name="Crous P."/>
            <person name="Grigoriev I."/>
        </authorList>
    </citation>
    <scope>NUCLEOTIDE SEQUENCE</scope>
    <source>
        <strain evidence="1">CBS 161.51</strain>
    </source>
</reference>
<name>A0A6A5T6T3_9PLEO</name>
<feature type="non-terminal residue" evidence="1">
    <location>
        <position position="68"/>
    </location>
</feature>
<protein>
    <submittedName>
        <fullName evidence="1">Uncharacterized protein</fullName>
    </submittedName>
</protein>